<evidence type="ECO:0000256" key="5">
    <source>
        <dbReference type="ARBA" id="ARBA00023136"/>
    </source>
</evidence>
<feature type="transmembrane region" description="Helical" evidence="7">
    <location>
        <begin position="221"/>
        <end position="244"/>
    </location>
</feature>
<reference evidence="9 10" key="1">
    <citation type="submission" date="2019-01" db="EMBL/GenBank/DDBJ databases">
        <title>A draft genome assembly of the solar-powered sea slug Elysia chlorotica.</title>
        <authorList>
            <person name="Cai H."/>
            <person name="Li Q."/>
            <person name="Fang X."/>
            <person name="Li J."/>
            <person name="Curtis N.E."/>
            <person name="Altenburger A."/>
            <person name="Shibata T."/>
            <person name="Feng M."/>
            <person name="Maeda T."/>
            <person name="Schwartz J.A."/>
            <person name="Shigenobu S."/>
            <person name="Lundholm N."/>
            <person name="Nishiyama T."/>
            <person name="Yang H."/>
            <person name="Hasebe M."/>
            <person name="Li S."/>
            <person name="Pierce S.K."/>
            <person name="Wang J."/>
        </authorList>
    </citation>
    <scope>NUCLEOTIDE SEQUENCE [LARGE SCALE GENOMIC DNA]</scope>
    <source>
        <strain evidence="9">EC2010</strain>
        <tissue evidence="9">Whole organism of an adult</tissue>
    </source>
</reference>
<sequence>MTKVMASQKIEVEMSDRAGGDTVANEDQPAHAQCCAGLCACFQSCMRPCLAESHPLPEKAGCGRRLLDNFLCPPHSRAGAVLFVVIFGAAGWATLLSMTGEEALPGGNLFSLAVLFMGCWCGGYLVDLVHLPPLLGMLVVGAVLGNVPHIDFARDIHPSWSTSCRQIALAIILIRAGLGLDPQALRRLSFVVIRLAFLPCLTETIVSGIACHVILGFPWSWGLMLGFVVAAVSPAVVVPCLLGLSDKGYGLDKGIPTLVIAAASVDDVLAITGFGILYGISFSSGNIAWTLAKGPLEALMGVAAGIVGGIVIWYIPQKKSGHLLLFRSSLLLCLALLAIFGSNKIDCSGAGPLAALTLPFVAALRWRSEFPEGVKNPVEDVIAVLWMIFQPLLFGLIGAEVKISSLNGSTVGLGIAALSIGLAFRCFVAFLAVLGTDLSLKERLFIPIAWLPKATVQAAIGAVALDKAKDVGDPDLIELGEKVLMLAVLVILLTAPLGAIGITLAGPKLLKRCNQSVNGEQAVEAKNSRGGVQRDAERAEEDGDRPLQNEHDELISKGSKGIVVA</sequence>
<dbReference type="AlphaFoldDB" id="A0A3S1B6R4"/>
<dbReference type="Gene3D" id="1.20.1530.20">
    <property type="match status" value="1"/>
</dbReference>
<feature type="compositionally biased region" description="Basic and acidic residues" evidence="6">
    <location>
        <begin position="544"/>
        <end position="555"/>
    </location>
</feature>
<dbReference type="Pfam" id="PF00999">
    <property type="entry name" value="Na_H_Exchanger"/>
    <property type="match status" value="1"/>
</dbReference>
<evidence type="ECO:0000256" key="6">
    <source>
        <dbReference type="SAM" id="MobiDB-lite"/>
    </source>
</evidence>
<evidence type="ECO:0000256" key="7">
    <source>
        <dbReference type="SAM" id="Phobius"/>
    </source>
</evidence>
<dbReference type="EMBL" id="RQTK01000939">
    <property type="protein sequence ID" value="RUS73417.1"/>
    <property type="molecule type" value="Genomic_DNA"/>
</dbReference>
<feature type="transmembrane region" description="Helical" evidence="7">
    <location>
        <begin position="298"/>
        <end position="316"/>
    </location>
</feature>
<dbReference type="Proteomes" id="UP000271974">
    <property type="component" value="Unassembled WGS sequence"/>
</dbReference>
<dbReference type="OrthoDB" id="423807at2759"/>
<accession>A0A3S1B6R4</accession>
<feature type="transmembrane region" description="Helical" evidence="7">
    <location>
        <begin position="378"/>
        <end position="399"/>
    </location>
</feature>
<comment type="caution">
    <text evidence="9">The sequence shown here is derived from an EMBL/GenBank/DDBJ whole genome shotgun (WGS) entry which is preliminary data.</text>
</comment>
<comment type="subcellular location">
    <subcellularLocation>
        <location evidence="1">Membrane</location>
        <topology evidence="1">Multi-pass membrane protein</topology>
    </subcellularLocation>
</comment>
<dbReference type="GO" id="GO:0015297">
    <property type="term" value="F:antiporter activity"/>
    <property type="evidence" value="ECO:0007669"/>
    <property type="project" value="InterPro"/>
</dbReference>
<feature type="domain" description="Cation/H+ exchanger transmembrane" evidence="8">
    <location>
        <begin position="123"/>
        <end position="501"/>
    </location>
</feature>
<protein>
    <recommendedName>
        <fullName evidence="8">Cation/H+ exchanger transmembrane domain-containing protein</fullName>
    </recommendedName>
</protein>
<keyword evidence="4 7" id="KW-1133">Transmembrane helix</keyword>
<gene>
    <name evidence="9" type="ORF">EGW08_018823</name>
</gene>
<organism evidence="9 10">
    <name type="scientific">Elysia chlorotica</name>
    <name type="common">Eastern emerald elysia</name>
    <name type="synonym">Sea slug</name>
    <dbReference type="NCBI Taxonomy" id="188477"/>
    <lineage>
        <taxon>Eukaryota</taxon>
        <taxon>Metazoa</taxon>
        <taxon>Spiralia</taxon>
        <taxon>Lophotrochozoa</taxon>
        <taxon>Mollusca</taxon>
        <taxon>Gastropoda</taxon>
        <taxon>Heterobranchia</taxon>
        <taxon>Euthyneura</taxon>
        <taxon>Panpulmonata</taxon>
        <taxon>Sacoglossa</taxon>
        <taxon>Placobranchoidea</taxon>
        <taxon>Plakobranchidae</taxon>
        <taxon>Elysia</taxon>
    </lineage>
</organism>
<evidence type="ECO:0000313" key="10">
    <source>
        <dbReference type="Proteomes" id="UP000271974"/>
    </source>
</evidence>
<dbReference type="GO" id="GO:1902600">
    <property type="term" value="P:proton transmembrane transport"/>
    <property type="evidence" value="ECO:0007669"/>
    <property type="project" value="InterPro"/>
</dbReference>
<evidence type="ECO:0000256" key="3">
    <source>
        <dbReference type="ARBA" id="ARBA00022692"/>
    </source>
</evidence>
<evidence type="ECO:0000256" key="4">
    <source>
        <dbReference type="ARBA" id="ARBA00022989"/>
    </source>
</evidence>
<dbReference type="InterPro" id="IPR038770">
    <property type="entry name" value="Na+/solute_symporter_sf"/>
</dbReference>
<dbReference type="InterPro" id="IPR006153">
    <property type="entry name" value="Cation/H_exchanger_TM"/>
</dbReference>
<evidence type="ECO:0000256" key="2">
    <source>
        <dbReference type="ARBA" id="ARBA00007367"/>
    </source>
</evidence>
<feature type="transmembrane region" description="Helical" evidence="7">
    <location>
        <begin position="323"/>
        <end position="342"/>
    </location>
</feature>
<keyword evidence="10" id="KW-1185">Reference proteome</keyword>
<comment type="similarity">
    <text evidence="2">Belongs to the monovalent cation:proton antiporter 1 (CPA1) transporter (TC 2.A.36) family.</text>
</comment>
<evidence type="ECO:0000259" key="8">
    <source>
        <dbReference type="Pfam" id="PF00999"/>
    </source>
</evidence>
<keyword evidence="3 7" id="KW-0812">Transmembrane</keyword>
<feature type="transmembrane region" description="Helical" evidence="7">
    <location>
        <begin position="133"/>
        <end position="150"/>
    </location>
</feature>
<feature type="transmembrane region" description="Helical" evidence="7">
    <location>
        <begin position="411"/>
        <end position="432"/>
    </location>
</feature>
<feature type="transmembrane region" description="Helical" evidence="7">
    <location>
        <begin position="256"/>
        <end position="278"/>
    </location>
</feature>
<dbReference type="PANTHER" id="PTHR31102:SF1">
    <property type="entry name" value="CATION_H+ EXCHANGER DOMAIN-CONTAINING PROTEIN"/>
    <property type="match status" value="1"/>
</dbReference>
<dbReference type="InterPro" id="IPR051843">
    <property type="entry name" value="CPA1_transporter"/>
</dbReference>
<evidence type="ECO:0000256" key="1">
    <source>
        <dbReference type="ARBA" id="ARBA00004141"/>
    </source>
</evidence>
<name>A0A3S1B6R4_ELYCH</name>
<keyword evidence="5 7" id="KW-0472">Membrane</keyword>
<evidence type="ECO:0000313" key="9">
    <source>
        <dbReference type="EMBL" id="RUS73417.1"/>
    </source>
</evidence>
<feature type="transmembrane region" description="Helical" evidence="7">
    <location>
        <begin position="190"/>
        <end position="215"/>
    </location>
</feature>
<dbReference type="GO" id="GO:0016020">
    <property type="term" value="C:membrane"/>
    <property type="evidence" value="ECO:0007669"/>
    <property type="project" value="UniProtKB-SubCell"/>
</dbReference>
<proteinExistence type="inferred from homology"/>
<feature type="region of interest" description="Disordered" evidence="6">
    <location>
        <begin position="521"/>
        <end position="565"/>
    </location>
</feature>
<feature type="transmembrane region" description="Helical" evidence="7">
    <location>
        <begin position="78"/>
        <end position="97"/>
    </location>
</feature>
<dbReference type="PANTHER" id="PTHR31102">
    <property type="match status" value="1"/>
</dbReference>
<feature type="transmembrane region" description="Helical" evidence="7">
    <location>
        <begin position="484"/>
        <end position="505"/>
    </location>
</feature>